<name>A0A2V1D3L8_9PLEO</name>
<dbReference type="EMBL" id="KZ805773">
    <property type="protein sequence ID" value="PVH91824.1"/>
    <property type="molecule type" value="Genomic_DNA"/>
</dbReference>
<keyword evidence="2" id="KW-1185">Reference proteome</keyword>
<reference evidence="1 2" key="1">
    <citation type="journal article" date="2018" name="Sci. Rep.">
        <title>Comparative genomics provides insights into the lifestyle and reveals functional heterogeneity of dark septate endophytic fungi.</title>
        <authorList>
            <person name="Knapp D.G."/>
            <person name="Nemeth J.B."/>
            <person name="Barry K."/>
            <person name="Hainaut M."/>
            <person name="Henrissat B."/>
            <person name="Johnson J."/>
            <person name="Kuo A."/>
            <person name="Lim J.H.P."/>
            <person name="Lipzen A."/>
            <person name="Nolan M."/>
            <person name="Ohm R.A."/>
            <person name="Tamas L."/>
            <person name="Grigoriev I.V."/>
            <person name="Spatafora J.W."/>
            <person name="Nagy L.G."/>
            <person name="Kovacs G.M."/>
        </authorList>
    </citation>
    <scope>NUCLEOTIDE SEQUENCE [LARGE SCALE GENOMIC DNA]</scope>
    <source>
        <strain evidence="1 2">DSE2036</strain>
    </source>
</reference>
<organism evidence="1 2">
    <name type="scientific">Periconia macrospinosa</name>
    <dbReference type="NCBI Taxonomy" id="97972"/>
    <lineage>
        <taxon>Eukaryota</taxon>
        <taxon>Fungi</taxon>
        <taxon>Dikarya</taxon>
        <taxon>Ascomycota</taxon>
        <taxon>Pezizomycotina</taxon>
        <taxon>Dothideomycetes</taxon>
        <taxon>Pleosporomycetidae</taxon>
        <taxon>Pleosporales</taxon>
        <taxon>Massarineae</taxon>
        <taxon>Periconiaceae</taxon>
        <taxon>Periconia</taxon>
    </lineage>
</organism>
<dbReference type="Proteomes" id="UP000244855">
    <property type="component" value="Unassembled WGS sequence"/>
</dbReference>
<accession>A0A2V1D3L8</accession>
<evidence type="ECO:0000313" key="2">
    <source>
        <dbReference type="Proteomes" id="UP000244855"/>
    </source>
</evidence>
<dbReference type="AlphaFoldDB" id="A0A2V1D3L8"/>
<gene>
    <name evidence="1" type="ORF">DM02DRAFT_663564</name>
</gene>
<proteinExistence type="predicted"/>
<protein>
    <submittedName>
        <fullName evidence="1">Uncharacterized protein</fullName>
    </submittedName>
</protein>
<evidence type="ECO:0000313" key="1">
    <source>
        <dbReference type="EMBL" id="PVH91824.1"/>
    </source>
</evidence>
<sequence>MMGREHALRDLARKSARLTRAKPLKAAQKRAMATFQRVRRANPRRSTLHKEMVRAIGALMASAPSTKKRLCMEMFRFCLSMPPRDRDDRLSRILLSAQQPRQRLTSDPCQPGGASATAAAGACVYDSDVSLKPPGKWKGLLHIVDLFAAILTMIASSTGAPNTLQIAQR</sequence>